<evidence type="ECO:0000313" key="2">
    <source>
        <dbReference type="Proteomes" id="UP000720189"/>
    </source>
</evidence>
<organism evidence="1 2">
    <name type="scientific">Fusarium redolens</name>
    <dbReference type="NCBI Taxonomy" id="48865"/>
    <lineage>
        <taxon>Eukaryota</taxon>
        <taxon>Fungi</taxon>
        <taxon>Dikarya</taxon>
        <taxon>Ascomycota</taxon>
        <taxon>Pezizomycotina</taxon>
        <taxon>Sordariomycetes</taxon>
        <taxon>Hypocreomycetidae</taxon>
        <taxon>Hypocreales</taxon>
        <taxon>Nectriaceae</taxon>
        <taxon>Fusarium</taxon>
        <taxon>Fusarium redolens species complex</taxon>
    </lineage>
</organism>
<evidence type="ECO:0000313" key="1">
    <source>
        <dbReference type="EMBL" id="KAH7234929.1"/>
    </source>
</evidence>
<dbReference type="EMBL" id="JAGMUX010000017">
    <property type="protein sequence ID" value="KAH7234929.1"/>
    <property type="molecule type" value="Genomic_DNA"/>
</dbReference>
<dbReference type="GeneID" id="70220617"/>
<keyword evidence="2" id="KW-1185">Reference proteome</keyword>
<reference evidence="1" key="1">
    <citation type="journal article" date="2021" name="Nat. Commun.">
        <title>Genetic determinants of endophytism in the Arabidopsis root mycobiome.</title>
        <authorList>
            <person name="Mesny F."/>
            <person name="Miyauchi S."/>
            <person name="Thiergart T."/>
            <person name="Pickel B."/>
            <person name="Atanasova L."/>
            <person name="Karlsson M."/>
            <person name="Huettel B."/>
            <person name="Barry K.W."/>
            <person name="Haridas S."/>
            <person name="Chen C."/>
            <person name="Bauer D."/>
            <person name="Andreopoulos W."/>
            <person name="Pangilinan J."/>
            <person name="LaButti K."/>
            <person name="Riley R."/>
            <person name="Lipzen A."/>
            <person name="Clum A."/>
            <person name="Drula E."/>
            <person name="Henrissat B."/>
            <person name="Kohler A."/>
            <person name="Grigoriev I.V."/>
            <person name="Martin F.M."/>
            <person name="Hacquard S."/>
        </authorList>
    </citation>
    <scope>NUCLEOTIDE SEQUENCE</scope>
    <source>
        <strain evidence="1">MPI-CAGE-AT-0023</strain>
    </source>
</reference>
<gene>
    <name evidence="1" type="ORF">BKA55DRAFT_544114</name>
</gene>
<proteinExistence type="predicted"/>
<accession>A0A9P9JZT5</accession>
<sequence>MIEKKSLLYKLIHSTDLKVQYERIEMHACHYLSAKIGVRVENAVKLRSDVRTVKTLVTGILEVVYRVSNRRSLPCTFRAHVMWLSPLPEAQVQGLKEERTREEWVRPEVQTDARLVRDFMKPSTTDGPGTACPRGYNLGEGPIEKCRNQDITVLALGQMPNLLLVVLHNPTLPIIFIPLPLIQDQF</sequence>
<dbReference type="RefSeq" id="XP_046044694.1">
    <property type="nucleotide sequence ID" value="XM_046190663.1"/>
</dbReference>
<comment type="caution">
    <text evidence="1">The sequence shown here is derived from an EMBL/GenBank/DDBJ whole genome shotgun (WGS) entry which is preliminary data.</text>
</comment>
<dbReference type="Proteomes" id="UP000720189">
    <property type="component" value="Unassembled WGS sequence"/>
</dbReference>
<name>A0A9P9JZT5_FUSRE</name>
<dbReference type="AlphaFoldDB" id="A0A9P9JZT5"/>
<protein>
    <submittedName>
        <fullName evidence="1">Uncharacterized protein</fullName>
    </submittedName>
</protein>